<dbReference type="PANTHER" id="PTHR12370">
    <property type="entry name" value="PHOSPHOLIPASE B-RELATED"/>
    <property type="match status" value="1"/>
</dbReference>
<dbReference type="GO" id="GO:0009395">
    <property type="term" value="P:phospholipid catabolic process"/>
    <property type="evidence" value="ECO:0007669"/>
    <property type="project" value="TreeGrafter"/>
</dbReference>
<keyword evidence="5 7" id="KW-0443">Lipid metabolism</keyword>
<evidence type="ECO:0000256" key="5">
    <source>
        <dbReference type="ARBA" id="ARBA00023098"/>
    </source>
</evidence>
<keyword evidence="2 7" id="KW-0732">Signal</keyword>
<dbReference type="Gene3D" id="3.60.60.30">
    <property type="match status" value="1"/>
</dbReference>
<name>A0A1B6JQL3_9HEMI</name>
<keyword evidence="3 7" id="KW-0378">Hydrolase</keyword>
<reference evidence="8" key="1">
    <citation type="submission" date="2015-11" db="EMBL/GenBank/DDBJ databases">
        <title>De novo transcriptome assembly of four potential Pierce s Disease insect vectors from Arizona vineyards.</title>
        <authorList>
            <person name="Tassone E.E."/>
        </authorList>
    </citation>
    <scope>NUCLEOTIDE SEQUENCE</scope>
</reference>
<keyword evidence="4 7" id="KW-0442">Lipid degradation</keyword>
<dbReference type="GO" id="GO:0005576">
    <property type="term" value="C:extracellular region"/>
    <property type="evidence" value="ECO:0007669"/>
    <property type="project" value="TreeGrafter"/>
</dbReference>
<comment type="function">
    <text evidence="7">Putative phospholipase.</text>
</comment>
<proteinExistence type="inferred from homology"/>
<dbReference type="InterPro" id="IPR007000">
    <property type="entry name" value="PLipase_B-like"/>
</dbReference>
<gene>
    <name evidence="8" type="ORF">g.43691</name>
</gene>
<dbReference type="AlphaFoldDB" id="A0A1B6JQL3"/>
<evidence type="ECO:0000256" key="6">
    <source>
        <dbReference type="ARBA" id="ARBA00023180"/>
    </source>
</evidence>
<protein>
    <recommendedName>
        <fullName evidence="7">Phospholipase B-like</fullName>
        <ecNumber evidence="7">3.1.1.-</ecNumber>
    </recommendedName>
</protein>
<dbReference type="PANTHER" id="PTHR12370:SF3">
    <property type="entry name" value="PHOSPHOLIPASE B-LIKE 2-RELATED"/>
    <property type="match status" value="1"/>
</dbReference>
<comment type="similarity">
    <text evidence="1 7">Belongs to the phospholipase B-like family.</text>
</comment>
<evidence type="ECO:0000256" key="2">
    <source>
        <dbReference type="ARBA" id="ARBA00022729"/>
    </source>
</evidence>
<evidence type="ECO:0000256" key="7">
    <source>
        <dbReference type="RuleBase" id="RU364138"/>
    </source>
</evidence>
<dbReference type="Pfam" id="PF04916">
    <property type="entry name" value="Phospholip_B"/>
    <property type="match status" value="1"/>
</dbReference>
<evidence type="ECO:0000256" key="3">
    <source>
        <dbReference type="ARBA" id="ARBA00022801"/>
    </source>
</evidence>
<feature type="chain" id="PRO_5011330538" description="Phospholipase B-like" evidence="7">
    <location>
        <begin position="20"/>
        <end position="227"/>
    </location>
</feature>
<evidence type="ECO:0000256" key="4">
    <source>
        <dbReference type="ARBA" id="ARBA00022963"/>
    </source>
</evidence>
<organism evidence="8">
    <name type="scientific">Homalodisca liturata</name>
    <dbReference type="NCBI Taxonomy" id="320908"/>
    <lineage>
        <taxon>Eukaryota</taxon>
        <taxon>Metazoa</taxon>
        <taxon>Ecdysozoa</taxon>
        <taxon>Arthropoda</taxon>
        <taxon>Hexapoda</taxon>
        <taxon>Insecta</taxon>
        <taxon>Pterygota</taxon>
        <taxon>Neoptera</taxon>
        <taxon>Paraneoptera</taxon>
        <taxon>Hemiptera</taxon>
        <taxon>Auchenorrhyncha</taxon>
        <taxon>Membracoidea</taxon>
        <taxon>Cicadellidae</taxon>
        <taxon>Cicadellinae</taxon>
        <taxon>Proconiini</taxon>
        <taxon>Homalodisca</taxon>
    </lineage>
</organism>
<dbReference type="EMBL" id="GECU01006226">
    <property type="protein sequence ID" value="JAT01481.1"/>
    <property type="molecule type" value="Transcribed_RNA"/>
</dbReference>
<keyword evidence="6" id="KW-0325">Glycoprotein</keyword>
<feature type="signal peptide" evidence="7">
    <location>
        <begin position="1"/>
        <end position="19"/>
    </location>
</feature>
<dbReference type="EC" id="3.1.1.-" evidence="7"/>
<accession>A0A1B6JQL3</accession>
<evidence type="ECO:0000313" key="8">
    <source>
        <dbReference type="EMBL" id="JAT01481.1"/>
    </source>
</evidence>
<sequence length="227" mass="26527">MFLFYVFLVLTILCVKCQGVYINGKEYDEYHFSKNGVSHRILHQKRFSSLPWVARSVYNKTYLTTGWDSFDLETNPEVDDNEQAFLAGYLEGAETHEAIYDHYFNTLRSACDDEKELCQQINQYLDTNIEWIKGMVEQHDDPYWNQVNLFYLQMAGIVFGYNSVAPADKILTVRDIMWINFRWDFGDLESAMKNETNKVLKGNSHCSALIKLLRSKSDILVAHNTWT</sequence>
<dbReference type="GO" id="GO:0004620">
    <property type="term" value="F:phospholipase activity"/>
    <property type="evidence" value="ECO:0007669"/>
    <property type="project" value="InterPro"/>
</dbReference>
<feature type="non-terminal residue" evidence="8">
    <location>
        <position position="227"/>
    </location>
</feature>
<evidence type="ECO:0000256" key="1">
    <source>
        <dbReference type="ARBA" id="ARBA00007835"/>
    </source>
</evidence>